<keyword evidence="4" id="KW-0223">Dioxygenase</keyword>
<organism evidence="8 9">
    <name type="scientific">Betta splendens</name>
    <name type="common">Siamese fighting fish</name>
    <dbReference type="NCBI Taxonomy" id="158456"/>
    <lineage>
        <taxon>Eukaryota</taxon>
        <taxon>Metazoa</taxon>
        <taxon>Chordata</taxon>
        <taxon>Craniata</taxon>
        <taxon>Vertebrata</taxon>
        <taxon>Euteleostomi</taxon>
        <taxon>Actinopterygii</taxon>
        <taxon>Neopterygii</taxon>
        <taxon>Teleostei</taxon>
        <taxon>Neoteleostei</taxon>
        <taxon>Acanthomorphata</taxon>
        <taxon>Anabantaria</taxon>
        <taxon>Anabantiformes</taxon>
        <taxon>Anabantoidei</taxon>
        <taxon>Osphronemidae</taxon>
        <taxon>Betta</taxon>
    </lineage>
</organism>
<dbReference type="Pfam" id="PF13640">
    <property type="entry name" value="2OG-FeII_Oxy_3"/>
    <property type="match status" value="1"/>
</dbReference>
<keyword evidence="2" id="KW-0479">Metal-binding</keyword>
<reference evidence="9" key="1">
    <citation type="submission" date="2025-08" db="UniProtKB">
        <authorList>
            <consortium name="RefSeq"/>
        </authorList>
    </citation>
    <scope>IDENTIFICATION</scope>
</reference>
<evidence type="ECO:0000256" key="1">
    <source>
        <dbReference type="ARBA" id="ARBA00001961"/>
    </source>
</evidence>
<dbReference type="AlphaFoldDB" id="A0A6P7PIB5"/>
<accession>A0A6P7PIB5</accession>
<keyword evidence="5" id="KW-0560">Oxidoreductase</keyword>
<dbReference type="GO" id="GO:0031418">
    <property type="term" value="F:L-ascorbic acid binding"/>
    <property type="evidence" value="ECO:0007669"/>
    <property type="project" value="UniProtKB-KW"/>
</dbReference>
<protein>
    <submittedName>
        <fullName evidence="9">Prolyl 4-hydroxylase subunit alpha-2 isoform X2</fullName>
    </submittedName>
</protein>
<name>A0A6P7PIB5_BETSP</name>
<dbReference type="SMART" id="SM00702">
    <property type="entry name" value="P4Hc"/>
    <property type="match status" value="1"/>
</dbReference>
<dbReference type="Proteomes" id="UP000515150">
    <property type="component" value="Chromosome 14"/>
</dbReference>
<comment type="cofactor">
    <cofactor evidence="1">
        <name>L-ascorbate</name>
        <dbReference type="ChEBI" id="CHEBI:38290"/>
    </cofactor>
</comment>
<evidence type="ECO:0000259" key="7">
    <source>
        <dbReference type="PROSITE" id="PS51471"/>
    </source>
</evidence>
<evidence type="ECO:0000256" key="5">
    <source>
        <dbReference type="ARBA" id="ARBA00023002"/>
    </source>
</evidence>
<dbReference type="InterPro" id="IPR044862">
    <property type="entry name" value="Pro_4_hyd_alph_FE2OG_OXY"/>
</dbReference>
<evidence type="ECO:0000313" key="8">
    <source>
        <dbReference type="Proteomes" id="UP000515150"/>
    </source>
</evidence>
<dbReference type="PANTHER" id="PTHR10869:SF244">
    <property type="entry name" value="PROLYL 4-HYDROXYLASE SUBUNIT ALPHA-2"/>
    <property type="match status" value="1"/>
</dbReference>
<dbReference type="PROSITE" id="PS51471">
    <property type="entry name" value="FE2OG_OXY"/>
    <property type="match status" value="1"/>
</dbReference>
<dbReference type="GO" id="GO:0005783">
    <property type="term" value="C:endoplasmic reticulum"/>
    <property type="evidence" value="ECO:0007669"/>
    <property type="project" value="TreeGrafter"/>
</dbReference>
<evidence type="ECO:0000256" key="4">
    <source>
        <dbReference type="ARBA" id="ARBA00022964"/>
    </source>
</evidence>
<evidence type="ECO:0000256" key="3">
    <source>
        <dbReference type="ARBA" id="ARBA00022896"/>
    </source>
</evidence>
<dbReference type="InterPro" id="IPR006620">
    <property type="entry name" value="Pro_4_hyd_alph"/>
</dbReference>
<dbReference type="PANTHER" id="PTHR10869">
    <property type="entry name" value="PROLYL 4-HYDROXYLASE ALPHA SUBUNIT"/>
    <property type="match status" value="1"/>
</dbReference>
<evidence type="ECO:0000256" key="6">
    <source>
        <dbReference type="ARBA" id="ARBA00023004"/>
    </source>
</evidence>
<keyword evidence="8" id="KW-1185">Reference proteome</keyword>
<dbReference type="RefSeq" id="XP_029029773.1">
    <property type="nucleotide sequence ID" value="XM_029173940.3"/>
</dbReference>
<keyword evidence="6" id="KW-0408">Iron</keyword>
<dbReference type="InterPro" id="IPR045054">
    <property type="entry name" value="P4HA-like"/>
</dbReference>
<dbReference type="Gene3D" id="2.60.120.620">
    <property type="entry name" value="q2cbj1_9rhob like domain"/>
    <property type="match status" value="1"/>
</dbReference>
<proteinExistence type="predicted"/>
<evidence type="ECO:0000313" key="9">
    <source>
        <dbReference type="RefSeq" id="XP_029029773.1"/>
    </source>
</evidence>
<dbReference type="GeneID" id="114869587"/>
<dbReference type="GO" id="GO:0004656">
    <property type="term" value="F:procollagen-proline 4-dioxygenase activity"/>
    <property type="evidence" value="ECO:0007669"/>
    <property type="project" value="TreeGrafter"/>
</dbReference>
<dbReference type="GO" id="GO:0005506">
    <property type="term" value="F:iron ion binding"/>
    <property type="evidence" value="ECO:0007669"/>
    <property type="project" value="InterPro"/>
</dbReference>
<sequence length="124" mass="14089">MVFLLTDQVANYGVGGQYEPHFDFSRRPFDSNLKVDGNRLATFLNYMSDVEAGGATVFPDFGAAIRPRKGTAVFWYNLFRSGEGDYRTRHAACPVLVGSKWVSNKWFHERGQEFRRPCGLTEVD</sequence>
<gene>
    <name evidence="9" type="primary">LOC114869587</name>
</gene>
<evidence type="ECO:0000256" key="2">
    <source>
        <dbReference type="ARBA" id="ARBA00022723"/>
    </source>
</evidence>
<keyword evidence="3" id="KW-0847">Vitamin C</keyword>
<feature type="domain" description="Fe2OG dioxygenase" evidence="7">
    <location>
        <begin position="1"/>
        <end position="109"/>
    </location>
</feature>
<dbReference type="InterPro" id="IPR005123">
    <property type="entry name" value="Oxoglu/Fe-dep_dioxygenase_dom"/>
</dbReference>